<comment type="caution">
    <text evidence="9">The sequence shown here is derived from an EMBL/GenBank/DDBJ whole genome shotgun (WGS) entry which is preliminary data.</text>
</comment>
<evidence type="ECO:0000313" key="10">
    <source>
        <dbReference type="Proteomes" id="UP000437736"/>
    </source>
</evidence>
<comment type="function">
    <text evidence="2 7">Hydrolysis of 6-phosphogluconolactone to 6-phosphogluconate.</text>
</comment>
<dbReference type="SUPFAM" id="SSF100950">
    <property type="entry name" value="NagB/RpiA/CoA transferase-like"/>
    <property type="match status" value="1"/>
</dbReference>
<evidence type="ECO:0000256" key="5">
    <source>
        <dbReference type="ARBA" id="ARBA00013198"/>
    </source>
</evidence>
<dbReference type="InterPro" id="IPR037171">
    <property type="entry name" value="NagB/RpiA_transferase-like"/>
</dbReference>
<reference evidence="9 10" key="1">
    <citation type="submission" date="2019-11" db="EMBL/GenBank/DDBJ databases">
        <title>Acidiferrimicrobium australis gen. nov., sp. nov., an acidophilic and obligately heterotrophic, member of the Actinobacteria that catalyses dissimilatory oxido- reduction of iron isolated from metal-rich acidic water in Chile.</title>
        <authorList>
            <person name="Gonzalez D."/>
            <person name="Huber K."/>
            <person name="Hedrich S."/>
            <person name="Rojas-Villalobos C."/>
            <person name="Quatrini R."/>
            <person name="Dinamarca M.A."/>
            <person name="Schwarz A."/>
            <person name="Canales C."/>
            <person name="Nancucheo I."/>
        </authorList>
    </citation>
    <scope>NUCLEOTIDE SEQUENCE [LARGE SCALE GENOMIC DNA]</scope>
    <source>
        <strain evidence="9 10">USS-CCA1</strain>
    </source>
</reference>
<sequence length="224" mass="23790">MLGVHGELTVVDDLPGAFARTVIEAWQARTGELFHFALCGGSTAGPCYERLAAESENVIDWLSVDVYWGDERCVPGDDPDSNQHLGRQALLERVGGANAVYPMSCDEGPDAYALRLGEVGKLDVIHLGMGPDGHTASLFPGSEALDADPGQLVARNVDPSGRNKLPRMTLTFSAIARARLVVFTVAGAAKRDTLRAVIDGADLPAGRVTADRVVWLVDRDAAPA</sequence>
<dbReference type="EMBL" id="WJHE01001026">
    <property type="protein sequence ID" value="MST34479.1"/>
    <property type="molecule type" value="Genomic_DNA"/>
</dbReference>
<dbReference type="CDD" id="cd01400">
    <property type="entry name" value="6PGL"/>
    <property type="match status" value="1"/>
</dbReference>
<name>A0ABW9QYH1_9ACTN</name>
<dbReference type="InterPro" id="IPR005900">
    <property type="entry name" value="6-phosphogluconolactonase_DevB"/>
</dbReference>
<evidence type="ECO:0000256" key="7">
    <source>
        <dbReference type="RuleBase" id="RU365095"/>
    </source>
</evidence>
<evidence type="ECO:0000256" key="3">
    <source>
        <dbReference type="ARBA" id="ARBA00004961"/>
    </source>
</evidence>
<dbReference type="PANTHER" id="PTHR11054:SF0">
    <property type="entry name" value="6-PHOSPHOGLUCONOLACTONASE"/>
    <property type="match status" value="1"/>
</dbReference>
<comment type="pathway">
    <text evidence="3 7">Carbohydrate degradation; pentose phosphate pathway; D-ribulose 5-phosphate from D-glucose 6-phosphate (oxidative stage): step 2/3.</text>
</comment>
<keyword evidence="10" id="KW-1185">Reference proteome</keyword>
<feature type="domain" description="Glucosamine/galactosamine-6-phosphate isomerase" evidence="8">
    <location>
        <begin position="22"/>
        <end position="215"/>
    </location>
</feature>
<dbReference type="PANTHER" id="PTHR11054">
    <property type="entry name" value="6-PHOSPHOGLUCONOLACTONASE"/>
    <property type="match status" value="1"/>
</dbReference>
<dbReference type="InterPro" id="IPR006148">
    <property type="entry name" value="Glc/Gal-6P_isomerase"/>
</dbReference>
<dbReference type="Proteomes" id="UP000437736">
    <property type="component" value="Unassembled WGS sequence"/>
</dbReference>
<dbReference type="EC" id="3.1.1.31" evidence="5 7"/>
<comment type="catalytic activity">
    <reaction evidence="1 7">
        <text>6-phospho-D-glucono-1,5-lactone + H2O = 6-phospho-D-gluconate + H(+)</text>
        <dbReference type="Rhea" id="RHEA:12556"/>
        <dbReference type="ChEBI" id="CHEBI:15377"/>
        <dbReference type="ChEBI" id="CHEBI:15378"/>
        <dbReference type="ChEBI" id="CHEBI:57955"/>
        <dbReference type="ChEBI" id="CHEBI:58759"/>
        <dbReference type="EC" id="3.1.1.31"/>
    </reaction>
</comment>
<dbReference type="Gene3D" id="3.40.50.1360">
    <property type="match status" value="1"/>
</dbReference>
<evidence type="ECO:0000256" key="1">
    <source>
        <dbReference type="ARBA" id="ARBA00000832"/>
    </source>
</evidence>
<protein>
    <recommendedName>
        <fullName evidence="6 7">6-phosphogluconolactonase</fullName>
        <shortName evidence="7">6PGL</shortName>
        <ecNumber evidence="5 7">3.1.1.31</ecNumber>
    </recommendedName>
</protein>
<evidence type="ECO:0000256" key="6">
    <source>
        <dbReference type="ARBA" id="ARBA00020337"/>
    </source>
</evidence>
<gene>
    <name evidence="7 9" type="primary">pgl</name>
    <name evidence="9" type="ORF">GHK86_17345</name>
</gene>
<keyword evidence="7 9" id="KW-0378">Hydrolase</keyword>
<accession>A0ABW9QYH1</accession>
<dbReference type="GO" id="GO:0017057">
    <property type="term" value="F:6-phosphogluconolactonase activity"/>
    <property type="evidence" value="ECO:0007669"/>
    <property type="project" value="UniProtKB-EC"/>
</dbReference>
<comment type="similarity">
    <text evidence="4 7">Belongs to the glucosamine/galactosamine-6-phosphate isomerase family. 6-phosphogluconolactonase subfamily.</text>
</comment>
<dbReference type="Pfam" id="PF01182">
    <property type="entry name" value="Glucosamine_iso"/>
    <property type="match status" value="1"/>
</dbReference>
<proteinExistence type="inferred from homology"/>
<evidence type="ECO:0000313" key="9">
    <source>
        <dbReference type="EMBL" id="MST34479.1"/>
    </source>
</evidence>
<evidence type="ECO:0000256" key="4">
    <source>
        <dbReference type="ARBA" id="ARBA00010662"/>
    </source>
</evidence>
<evidence type="ECO:0000256" key="2">
    <source>
        <dbReference type="ARBA" id="ARBA00002681"/>
    </source>
</evidence>
<dbReference type="NCBIfam" id="TIGR01198">
    <property type="entry name" value="pgl"/>
    <property type="match status" value="1"/>
</dbReference>
<dbReference type="InterPro" id="IPR039104">
    <property type="entry name" value="6PGL"/>
</dbReference>
<organism evidence="9 10">
    <name type="scientific">Acidiferrimicrobium australe</name>
    <dbReference type="NCBI Taxonomy" id="2664430"/>
    <lineage>
        <taxon>Bacteria</taxon>
        <taxon>Bacillati</taxon>
        <taxon>Actinomycetota</taxon>
        <taxon>Acidimicrobiia</taxon>
        <taxon>Acidimicrobiales</taxon>
        <taxon>Acidimicrobiaceae</taxon>
        <taxon>Acidiferrimicrobium</taxon>
    </lineage>
</organism>
<evidence type="ECO:0000259" key="8">
    <source>
        <dbReference type="Pfam" id="PF01182"/>
    </source>
</evidence>